<keyword evidence="4" id="KW-1185">Reference proteome</keyword>
<feature type="transmembrane region" description="Helical" evidence="2">
    <location>
        <begin position="707"/>
        <end position="730"/>
    </location>
</feature>
<evidence type="ECO:0000256" key="1">
    <source>
        <dbReference type="SAM" id="MobiDB-lite"/>
    </source>
</evidence>
<feature type="transmembrane region" description="Helical" evidence="2">
    <location>
        <begin position="676"/>
        <end position="695"/>
    </location>
</feature>
<protein>
    <submittedName>
        <fullName evidence="3">Uncharacterized protein</fullName>
    </submittedName>
</protein>
<organism evidence="3 4">
    <name type="scientific">Chitinophaga terrae</name>
    <name type="common">ex Kim and Jung 2007</name>
    <dbReference type="NCBI Taxonomy" id="408074"/>
    <lineage>
        <taxon>Bacteria</taxon>
        <taxon>Pseudomonadati</taxon>
        <taxon>Bacteroidota</taxon>
        <taxon>Chitinophagia</taxon>
        <taxon>Chitinophagales</taxon>
        <taxon>Chitinophagaceae</taxon>
        <taxon>Chitinophaga</taxon>
    </lineage>
</organism>
<dbReference type="EMBL" id="FNRL01000027">
    <property type="protein sequence ID" value="SEA99618.1"/>
    <property type="molecule type" value="Genomic_DNA"/>
</dbReference>
<keyword evidence="2" id="KW-0472">Membrane</keyword>
<dbReference type="AlphaFoldDB" id="A0A1H4FSG3"/>
<dbReference type="Proteomes" id="UP000199656">
    <property type="component" value="Unassembled WGS sequence"/>
</dbReference>
<proteinExistence type="predicted"/>
<feature type="region of interest" description="Disordered" evidence="1">
    <location>
        <begin position="1"/>
        <end position="20"/>
    </location>
</feature>
<keyword evidence="2" id="KW-0812">Transmembrane</keyword>
<keyword evidence="2" id="KW-1133">Transmembrane helix</keyword>
<name>A0A1H4FSG3_9BACT</name>
<evidence type="ECO:0000313" key="3">
    <source>
        <dbReference type="EMBL" id="SEA99618.1"/>
    </source>
</evidence>
<feature type="transmembrane region" description="Helical" evidence="2">
    <location>
        <begin position="643"/>
        <end position="664"/>
    </location>
</feature>
<gene>
    <name evidence="3" type="ORF">SAMN05660909_04618</name>
</gene>
<sequence>MMNQFKQSARPRRRKKEPESHKLPMVIKMRLWKALSSTDQDAPSPSQLLLIRGHENDSSTDQLFIDQVPLPREAWTFDKRERILSWHHLYGGGRLYIAFDSNSCTGVVNPSLNIIDLLNMTPYRYVDNGWTNVVQDAVTDDMGIIMNSFIDPTMWNLLFPGQAQPVLSGNLARIANSPVPGVSDPTAWYTSLSTAVLTSGMANSDNKNAVNMNGPRASAWLQSEVSTSKVYYYHAQQLFADQWNYFNNSFPLFLQDQIDNAEAYNVEIDEQTEISKNDILANVSTNGASDPKLIPDLIANLEEMGQYAKDNKLYWAFATYTYVTSATMFSNVQLQLSRHTGNTEGSTLSRWFQQYSTVLTALDPSGYFAQKFNADFNLYLSTNIMPTLYGFNGDAMDFDLIRDYLQTFVDENINNEDAQIQKAAAEIQAIIDGENGMEILRESIAVIQEAADIIDDVMALPYVTQYFIKWAENKFPSWTFTAANMLGGLLVMGMASMGAFAMYYDFTNWKNLSTEERAELVTNVAQMGLQIAGSIAKRGVRAWLVATADGLAPGQRVAATFNVLWNGKTNWKFLGDSEILDDALLNTGSKAAKWVASSETGLLETLAEDGSLTVDNVLEVASSFGEDDSWIVTIFGKNLDTFIATRICSVFIIAGMGYTIYAIATGDSGIELGADIASLVSGALSLLAIAGEWAVSEALIDSAGWLAAFCTVAGPLAIVAALAGLALMLWNVFRKKPDPVAEFVNQYVKQAGFYVTSKDSAIDYVTLYKATDQNNLMMVGFTLGTGAQCLCANNDGSIGLGSTDYMPAYVWLVKTDGVGLSQIFAVVQPAGTTGTVQLLLSLMKDNTISFQPVTNKPGDKNDVVTQSWYTTPTSNAVLANDGANLQSLSLQFQPVIPHDGTYDPEYAQGYMVQTTTGVAYSLNGPGTSFQLTMSAVAPNYMQMVNLNFKQNTIPSELQKWGPTFGLFPSTPLTFALNNQLPDFLTFNTGSGEIQPNGQEAMSVLRIDETMTASNAKGSANATFTINVAPVGAAQLELA</sequence>
<dbReference type="RefSeq" id="WP_089764608.1">
    <property type="nucleotide sequence ID" value="NZ_BKAT01000047.1"/>
</dbReference>
<reference evidence="4" key="1">
    <citation type="submission" date="2016-10" db="EMBL/GenBank/DDBJ databases">
        <authorList>
            <person name="Varghese N."/>
            <person name="Submissions S."/>
        </authorList>
    </citation>
    <scope>NUCLEOTIDE SEQUENCE [LARGE SCALE GENOMIC DNA]</scope>
    <source>
        <strain evidence="4">DSM 23920</strain>
    </source>
</reference>
<accession>A0A1H4FSG3</accession>
<feature type="transmembrane region" description="Helical" evidence="2">
    <location>
        <begin position="485"/>
        <end position="504"/>
    </location>
</feature>
<evidence type="ECO:0000256" key="2">
    <source>
        <dbReference type="SAM" id="Phobius"/>
    </source>
</evidence>
<dbReference type="OrthoDB" id="9255473at2"/>
<evidence type="ECO:0000313" key="4">
    <source>
        <dbReference type="Proteomes" id="UP000199656"/>
    </source>
</evidence>